<accession>A0ABD2C3I3</accession>
<feature type="region of interest" description="Disordered" evidence="1">
    <location>
        <begin position="77"/>
        <end position="97"/>
    </location>
</feature>
<evidence type="ECO:0000256" key="1">
    <source>
        <dbReference type="SAM" id="MobiDB-lite"/>
    </source>
</evidence>
<evidence type="ECO:0000313" key="3">
    <source>
        <dbReference type="Proteomes" id="UP001607303"/>
    </source>
</evidence>
<dbReference type="EMBL" id="JAYRBN010000061">
    <property type="protein sequence ID" value="KAL2739564.1"/>
    <property type="molecule type" value="Genomic_DNA"/>
</dbReference>
<sequence length="97" mass="10336">MGKSSLYPTPPLENEHFAGHPLKISSKLQKTFPHERGKHKIELSNATLRVNWEMWVGRLIDDDRRWKVGVVIVIVGGSGGSGSGGGGGGEGGVESSL</sequence>
<evidence type="ECO:0000313" key="2">
    <source>
        <dbReference type="EMBL" id="KAL2739564.1"/>
    </source>
</evidence>
<dbReference type="AlphaFoldDB" id="A0ABD2C3I3"/>
<keyword evidence="3" id="KW-1185">Reference proteome</keyword>
<reference evidence="2 3" key="1">
    <citation type="journal article" date="2024" name="Ann. Entomol. Soc. Am.">
        <title>Genomic analyses of the southern and eastern yellowjacket wasps (Hymenoptera: Vespidae) reveal evolutionary signatures of social life.</title>
        <authorList>
            <person name="Catto M.A."/>
            <person name="Caine P.B."/>
            <person name="Orr S.E."/>
            <person name="Hunt B.G."/>
            <person name="Goodisman M.A.D."/>
        </authorList>
    </citation>
    <scope>NUCLEOTIDE SEQUENCE [LARGE SCALE GENOMIC DNA]</scope>
    <source>
        <strain evidence="2">232</strain>
        <tissue evidence="2">Head and thorax</tissue>
    </source>
</reference>
<feature type="region of interest" description="Disordered" evidence="1">
    <location>
        <begin position="1"/>
        <end position="20"/>
    </location>
</feature>
<proteinExistence type="predicted"/>
<organism evidence="2 3">
    <name type="scientific">Vespula maculifrons</name>
    <name type="common">Eastern yellow jacket</name>
    <name type="synonym">Wasp</name>
    <dbReference type="NCBI Taxonomy" id="7453"/>
    <lineage>
        <taxon>Eukaryota</taxon>
        <taxon>Metazoa</taxon>
        <taxon>Ecdysozoa</taxon>
        <taxon>Arthropoda</taxon>
        <taxon>Hexapoda</taxon>
        <taxon>Insecta</taxon>
        <taxon>Pterygota</taxon>
        <taxon>Neoptera</taxon>
        <taxon>Endopterygota</taxon>
        <taxon>Hymenoptera</taxon>
        <taxon>Apocrita</taxon>
        <taxon>Aculeata</taxon>
        <taxon>Vespoidea</taxon>
        <taxon>Vespidae</taxon>
        <taxon>Vespinae</taxon>
        <taxon>Vespula</taxon>
    </lineage>
</organism>
<gene>
    <name evidence="2" type="ORF">V1477_010953</name>
</gene>
<comment type="caution">
    <text evidence="2">The sequence shown here is derived from an EMBL/GenBank/DDBJ whole genome shotgun (WGS) entry which is preliminary data.</text>
</comment>
<name>A0ABD2C3I3_VESMC</name>
<protein>
    <submittedName>
        <fullName evidence="2">Uncharacterized protein</fullName>
    </submittedName>
</protein>
<dbReference type="Proteomes" id="UP001607303">
    <property type="component" value="Unassembled WGS sequence"/>
</dbReference>